<dbReference type="PANTHER" id="PTHR40763">
    <property type="entry name" value="MEMBRANE PROTEIN-RELATED"/>
    <property type="match status" value="1"/>
</dbReference>
<evidence type="ECO:0000313" key="5">
    <source>
        <dbReference type="Proteomes" id="UP000583800"/>
    </source>
</evidence>
<dbReference type="Proteomes" id="UP000583800">
    <property type="component" value="Unassembled WGS sequence"/>
</dbReference>
<name>A0A7X0F1W2_9ACTN</name>
<evidence type="ECO:0000256" key="2">
    <source>
        <dbReference type="SAM" id="Phobius"/>
    </source>
</evidence>
<keyword evidence="5" id="KW-1185">Reference proteome</keyword>
<dbReference type="RefSeq" id="WP_185087969.1">
    <property type="nucleotide sequence ID" value="NZ_JACHJB010000003.1"/>
</dbReference>
<evidence type="ECO:0000256" key="1">
    <source>
        <dbReference type="SAM" id="MobiDB-lite"/>
    </source>
</evidence>
<dbReference type="AlphaFoldDB" id="A0A7X0F1W2"/>
<evidence type="ECO:0000259" key="3">
    <source>
        <dbReference type="Pfam" id="PF08044"/>
    </source>
</evidence>
<accession>A0A7X0F1W2</accession>
<reference evidence="4 5" key="1">
    <citation type="submission" date="2020-08" db="EMBL/GenBank/DDBJ databases">
        <title>Sequencing the genomes of 1000 actinobacteria strains.</title>
        <authorList>
            <person name="Klenk H.-P."/>
        </authorList>
    </citation>
    <scope>NUCLEOTIDE SEQUENCE [LARGE SCALE GENOMIC DNA]</scope>
    <source>
        <strain evidence="4 5">DSM 45913</strain>
    </source>
</reference>
<gene>
    <name evidence="4" type="ORF">FHU36_006691</name>
</gene>
<keyword evidence="2" id="KW-0812">Transmembrane</keyword>
<keyword evidence="2" id="KW-1133">Transmembrane helix</keyword>
<comment type="caution">
    <text evidence="4">The sequence shown here is derived from an EMBL/GenBank/DDBJ whole genome shotgun (WGS) entry which is preliminary data.</text>
</comment>
<keyword evidence="2" id="KW-0472">Membrane</keyword>
<dbReference type="InterPro" id="IPR012551">
    <property type="entry name" value="DUF1707_SHOCT-like"/>
</dbReference>
<feature type="transmembrane region" description="Helical" evidence="2">
    <location>
        <begin position="122"/>
        <end position="140"/>
    </location>
</feature>
<proteinExistence type="predicted"/>
<dbReference type="PANTHER" id="PTHR40763:SF5">
    <property type="entry name" value="MEMBRANE PROTEIN"/>
    <property type="match status" value="1"/>
</dbReference>
<organism evidence="4 5">
    <name type="scientific">Nonomuraea muscovyensis</name>
    <dbReference type="NCBI Taxonomy" id="1124761"/>
    <lineage>
        <taxon>Bacteria</taxon>
        <taxon>Bacillati</taxon>
        <taxon>Actinomycetota</taxon>
        <taxon>Actinomycetes</taxon>
        <taxon>Streptosporangiales</taxon>
        <taxon>Streptosporangiaceae</taxon>
        <taxon>Nonomuraea</taxon>
    </lineage>
</organism>
<evidence type="ECO:0000313" key="4">
    <source>
        <dbReference type="EMBL" id="MBB6350119.1"/>
    </source>
</evidence>
<dbReference type="EMBL" id="JACHJB010000003">
    <property type="protein sequence ID" value="MBB6350119.1"/>
    <property type="molecule type" value="Genomic_DNA"/>
</dbReference>
<sequence length="163" mass="17949">MGESVPPDRMRAGDRDREVAIESLRAAFEEGRLDLAEFDARLSRASTAGTFGELERLVGDLPATPAQGAASRSVPRRAERPPRPRPAGATNVLRGGFAVVFLNFSVWLVLAVNQGFDRVHPWWIWVAAGWGAVLLGARTIRKQRAKRPGIDGTHRRAWDEGRS</sequence>
<feature type="domain" description="DUF1707" evidence="3">
    <location>
        <begin position="10"/>
        <end position="62"/>
    </location>
</feature>
<feature type="transmembrane region" description="Helical" evidence="2">
    <location>
        <begin position="92"/>
        <end position="110"/>
    </location>
</feature>
<protein>
    <recommendedName>
        <fullName evidence="3">DUF1707 domain-containing protein</fullName>
    </recommendedName>
</protein>
<feature type="region of interest" description="Disordered" evidence="1">
    <location>
        <begin position="59"/>
        <end position="88"/>
    </location>
</feature>
<dbReference type="Pfam" id="PF08044">
    <property type="entry name" value="DUF1707"/>
    <property type="match status" value="1"/>
</dbReference>